<dbReference type="InterPro" id="IPR036259">
    <property type="entry name" value="MFS_trans_sf"/>
</dbReference>
<comment type="caution">
    <text evidence="10">The sequence shown here is derived from an EMBL/GenBank/DDBJ whole genome shotgun (WGS) entry which is preliminary data.</text>
</comment>
<dbReference type="GO" id="GO:0005886">
    <property type="term" value="C:plasma membrane"/>
    <property type="evidence" value="ECO:0007669"/>
    <property type="project" value="TreeGrafter"/>
</dbReference>
<evidence type="ECO:0000313" key="10">
    <source>
        <dbReference type="EMBL" id="CAH0025823.1"/>
    </source>
</evidence>
<feature type="transmembrane region" description="Helical" evidence="8">
    <location>
        <begin position="112"/>
        <end position="129"/>
    </location>
</feature>
<feature type="transmembrane region" description="Helical" evidence="8">
    <location>
        <begin position="321"/>
        <end position="343"/>
    </location>
</feature>
<feature type="compositionally biased region" description="Polar residues" evidence="7">
    <location>
        <begin position="357"/>
        <end position="370"/>
    </location>
</feature>
<evidence type="ECO:0000256" key="5">
    <source>
        <dbReference type="ARBA" id="ARBA00023136"/>
    </source>
</evidence>
<gene>
    <name evidence="10" type="ORF">CRHIZ90672A_00008528</name>
</gene>
<feature type="transmembrane region" description="Helical" evidence="8">
    <location>
        <begin position="445"/>
        <end position="464"/>
    </location>
</feature>
<dbReference type="OrthoDB" id="440553at2759"/>
<keyword evidence="6" id="KW-0325">Glycoprotein</keyword>
<dbReference type="InterPro" id="IPR001958">
    <property type="entry name" value="Tet-R_TetA/multi-R_MdtG-like"/>
</dbReference>
<proteinExistence type="predicted"/>
<feature type="transmembrane region" description="Helical" evidence="8">
    <location>
        <begin position="278"/>
        <end position="301"/>
    </location>
</feature>
<dbReference type="EMBL" id="CABFNQ020000715">
    <property type="protein sequence ID" value="CAH0025823.1"/>
    <property type="molecule type" value="Genomic_DNA"/>
</dbReference>
<evidence type="ECO:0000256" key="3">
    <source>
        <dbReference type="ARBA" id="ARBA00022692"/>
    </source>
</evidence>
<dbReference type="Proteomes" id="UP000696573">
    <property type="component" value="Unassembled WGS sequence"/>
</dbReference>
<dbReference type="PROSITE" id="PS50850">
    <property type="entry name" value="MFS"/>
    <property type="match status" value="1"/>
</dbReference>
<name>A0A9N9YJ68_9HYPO</name>
<feature type="transmembrane region" description="Helical" evidence="8">
    <location>
        <begin position="384"/>
        <end position="401"/>
    </location>
</feature>
<reference evidence="10" key="1">
    <citation type="submission" date="2021-10" db="EMBL/GenBank/DDBJ databases">
        <authorList>
            <person name="Piombo E."/>
        </authorList>
    </citation>
    <scope>NUCLEOTIDE SEQUENCE</scope>
</reference>
<feature type="transmembrane region" description="Helical" evidence="8">
    <location>
        <begin position="203"/>
        <end position="222"/>
    </location>
</feature>
<dbReference type="PRINTS" id="PR01035">
    <property type="entry name" value="TCRTETA"/>
</dbReference>
<sequence>MATLKAKSEGTGVQPLTSRLQPPPAHPSAAQPAVYSIYSPREKWTLVVIVAISGLFSPLPANIYFPAIPKLAVVFDRSIEDINLTVTVYLAMQGISPMLWGPLSDRYGRRPLYLLCLLILVGSTTALALCPVSQFWLLLLLRALQAGGCASTIALGAGVVGDIASVDQRGGFFGFFNLGPMLAPCIGPAIGGVLSEHLGWRSIFWFLAIFSAACFILILLFLPETLRALVGNGSRQPSQRLLRPMIPILGKAETSNVPTEDYQRDGTGKQGSANPFRLLTYVDILLTLAYTGIVYAVNYTITSTISSAFSAIYPYLSETDLGLCYLPTGVGMILGSTITGKVLDYDYAKMKKRLESQHQQSESDTPNNNEDNPDIPLEHTRLRTAPALLIIFVGCIIAWGWCIQSKTHIAGPLALQVAIGYTSISILNSTMTLMIDVVRSQSSGVIACTNLVRCSLAALLVSLIDKSTQSLEYGWTYTLLGGICALLLGPIYTEIKLGPKWRKKRGESKELGP</sequence>
<evidence type="ECO:0000313" key="11">
    <source>
        <dbReference type="Proteomes" id="UP000696573"/>
    </source>
</evidence>
<dbReference type="FunFam" id="1.20.1720.10:FF:000009">
    <property type="entry name" value="MFS multidrug transporter"/>
    <property type="match status" value="1"/>
</dbReference>
<feature type="domain" description="Major facilitator superfamily (MFS) profile" evidence="9">
    <location>
        <begin position="46"/>
        <end position="499"/>
    </location>
</feature>
<keyword evidence="3 8" id="KW-0812">Transmembrane</keyword>
<evidence type="ECO:0000256" key="7">
    <source>
        <dbReference type="SAM" id="MobiDB-lite"/>
    </source>
</evidence>
<feature type="region of interest" description="Disordered" evidence="7">
    <location>
        <begin position="1"/>
        <end position="27"/>
    </location>
</feature>
<dbReference type="PANTHER" id="PTHR23502">
    <property type="entry name" value="MAJOR FACILITATOR SUPERFAMILY"/>
    <property type="match status" value="1"/>
</dbReference>
<dbReference type="PANTHER" id="PTHR23502:SF51">
    <property type="entry name" value="QUINIDINE RESISTANCE PROTEIN 1-RELATED"/>
    <property type="match status" value="1"/>
</dbReference>
<feature type="transmembrane region" description="Helical" evidence="8">
    <location>
        <begin position="172"/>
        <end position="191"/>
    </location>
</feature>
<dbReference type="GO" id="GO:0140115">
    <property type="term" value="P:export across plasma membrane"/>
    <property type="evidence" value="ECO:0007669"/>
    <property type="project" value="UniProtKB-ARBA"/>
</dbReference>
<dbReference type="InterPro" id="IPR011701">
    <property type="entry name" value="MFS"/>
</dbReference>
<feature type="region of interest" description="Disordered" evidence="7">
    <location>
        <begin position="355"/>
        <end position="376"/>
    </location>
</feature>
<evidence type="ECO:0000259" key="9">
    <source>
        <dbReference type="PROSITE" id="PS50850"/>
    </source>
</evidence>
<feature type="transmembrane region" description="Helical" evidence="8">
    <location>
        <begin position="476"/>
        <end position="495"/>
    </location>
</feature>
<evidence type="ECO:0000256" key="4">
    <source>
        <dbReference type="ARBA" id="ARBA00022989"/>
    </source>
</evidence>
<keyword evidence="11" id="KW-1185">Reference proteome</keyword>
<evidence type="ECO:0000256" key="6">
    <source>
        <dbReference type="ARBA" id="ARBA00023180"/>
    </source>
</evidence>
<comment type="subcellular location">
    <subcellularLocation>
        <location evidence="1">Membrane</location>
        <topology evidence="1">Multi-pass membrane protein</topology>
    </subcellularLocation>
</comment>
<protein>
    <recommendedName>
        <fullName evidence="9">Major facilitator superfamily (MFS) profile domain-containing protein</fullName>
    </recommendedName>
</protein>
<dbReference type="SUPFAM" id="SSF103473">
    <property type="entry name" value="MFS general substrate transporter"/>
    <property type="match status" value="1"/>
</dbReference>
<organism evidence="10 11">
    <name type="scientific">Clonostachys rhizophaga</name>
    <dbReference type="NCBI Taxonomy" id="160324"/>
    <lineage>
        <taxon>Eukaryota</taxon>
        <taxon>Fungi</taxon>
        <taxon>Dikarya</taxon>
        <taxon>Ascomycota</taxon>
        <taxon>Pezizomycotina</taxon>
        <taxon>Sordariomycetes</taxon>
        <taxon>Hypocreomycetidae</taxon>
        <taxon>Hypocreales</taxon>
        <taxon>Bionectriaceae</taxon>
        <taxon>Clonostachys</taxon>
    </lineage>
</organism>
<accession>A0A9N9YJ68</accession>
<dbReference type="InterPro" id="IPR020846">
    <property type="entry name" value="MFS_dom"/>
</dbReference>
<keyword evidence="4 8" id="KW-1133">Transmembrane helix</keyword>
<feature type="transmembrane region" description="Helical" evidence="8">
    <location>
        <begin position="413"/>
        <end position="433"/>
    </location>
</feature>
<dbReference type="AlphaFoldDB" id="A0A9N9YJ68"/>
<keyword evidence="5 8" id="KW-0472">Membrane</keyword>
<evidence type="ECO:0000256" key="8">
    <source>
        <dbReference type="SAM" id="Phobius"/>
    </source>
</evidence>
<dbReference type="Gene3D" id="1.20.1250.20">
    <property type="entry name" value="MFS general substrate transporter like domains"/>
    <property type="match status" value="1"/>
</dbReference>
<dbReference type="Pfam" id="PF07690">
    <property type="entry name" value="MFS_1"/>
    <property type="match status" value="1"/>
</dbReference>
<feature type="transmembrane region" description="Helical" evidence="8">
    <location>
        <begin position="82"/>
        <end position="100"/>
    </location>
</feature>
<feature type="transmembrane region" description="Helical" evidence="8">
    <location>
        <begin position="135"/>
        <end position="160"/>
    </location>
</feature>
<feature type="transmembrane region" description="Helical" evidence="8">
    <location>
        <begin position="44"/>
        <end position="67"/>
    </location>
</feature>
<dbReference type="GO" id="GO:0015137">
    <property type="term" value="F:citrate transmembrane transporter activity"/>
    <property type="evidence" value="ECO:0007669"/>
    <property type="project" value="UniProtKB-ARBA"/>
</dbReference>
<evidence type="ECO:0000256" key="2">
    <source>
        <dbReference type="ARBA" id="ARBA00022448"/>
    </source>
</evidence>
<keyword evidence="2" id="KW-0813">Transport</keyword>
<evidence type="ECO:0000256" key="1">
    <source>
        <dbReference type="ARBA" id="ARBA00004141"/>
    </source>
</evidence>
<dbReference type="FunFam" id="1.20.1250.20:FF:000172">
    <property type="entry name" value="MFS multidrug resistance transporter"/>
    <property type="match status" value="1"/>
</dbReference>